<gene>
    <name evidence="3" type="ORF">HPNQ4076_0748</name>
</gene>
<keyword evidence="1" id="KW-0812">Transmembrane</keyword>
<dbReference type="AlphaFoldDB" id="J0J8Y9"/>
<name>J0J8Y9_HELPX</name>
<keyword evidence="1" id="KW-1133">Transmembrane helix</keyword>
<feature type="transmembrane region" description="Helical" evidence="1">
    <location>
        <begin position="168"/>
        <end position="193"/>
    </location>
</feature>
<dbReference type="InterPro" id="IPR041229">
    <property type="entry name" value="HEPN_Apea"/>
</dbReference>
<evidence type="ECO:0000256" key="1">
    <source>
        <dbReference type="SAM" id="Phobius"/>
    </source>
</evidence>
<evidence type="ECO:0000313" key="4">
    <source>
        <dbReference type="Proteomes" id="UP000004074"/>
    </source>
</evidence>
<dbReference type="PATRIC" id="fig|992029.3.peg.728"/>
<dbReference type="Pfam" id="PF18739">
    <property type="entry name" value="HEPN_Apea"/>
    <property type="match status" value="1"/>
</dbReference>
<proteinExistence type="predicted"/>
<reference evidence="3 4" key="1">
    <citation type="journal article" date="2013" name="Pathog. Dis.">
        <title>Genome sequences of 65 Helicobacter pylori strains isolated from asymptomatic individuals and patients with gastric cancer, peptic ulcer disease, or gastritis.</title>
        <authorList>
            <person name="Blanchard T.G."/>
            <person name="Czinn S.J."/>
            <person name="Correa P."/>
            <person name="Nakazawa T."/>
            <person name="Keelan M."/>
            <person name="Morningstar L."/>
            <person name="Santana-Cruz I."/>
            <person name="Maroo A."/>
            <person name="McCracken C."/>
            <person name="Shefchek K."/>
            <person name="Daugherty S."/>
            <person name="Song Y."/>
            <person name="Fraser C.M."/>
            <person name="Fricke W.F."/>
        </authorList>
    </citation>
    <scope>NUCLEOTIDE SEQUENCE [LARGE SCALE GENOMIC DNA]</scope>
    <source>
        <strain evidence="3 4">NQ4076</strain>
    </source>
</reference>
<accession>J0J8Y9</accession>
<dbReference type="Proteomes" id="UP000004074">
    <property type="component" value="Unassembled WGS sequence"/>
</dbReference>
<organism evidence="3 4">
    <name type="scientific">Helicobacter pylori NQ4076</name>
    <dbReference type="NCBI Taxonomy" id="992029"/>
    <lineage>
        <taxon>Bacteria</taxon>
        <taxon>Pseudomonadati</taxon>
        <taxon>Campylobacterota</taxon>
        <taxon>Epsilonproteobacteria</taxon>
        <taxon>Campylobacterales</taxon>
        <taxon>Helicobacteraceae</taxon>
        <taxon>Helicobacter</taxon>
    </lineage>
</organism>
<sequence length="311" mass="36901">MHEDNDKDFILQSFYIQNDFLSQRYEKDKIKAKSNLIPKRQNRLLTYQFDLSLECNIIFETIEKLALIAEAIKNFFILIYAHSNFDIQIDYISFKLSNKNITAIRNTYKKDKKSIEIDPYGIAIQFKQIDHFSVILEKWIDFYTQKNRGFQLPSILDIINKKDPIIHLYLDMFVLISMIESFFVLISMIESFLKKLQKTKLREKLSEFFKISLSRTKCDQTKNYFNDKCQEDLIQQIVDCRNNLAHGDDLKLDTNKATDISHAFMDFKQIVIEFFFGKIELSDFITNNFGFLNKVKLRNPPKTEKIAEPNR</sequence>
<comment type="caution">
    <text evidence="3">The sequence shown here is derived from an EMBL/GenBank/DDBJ whole genome shotgun (WGS) entry which is preliminary data.</text>
</comment>
<keyword evidence="1" id="KW-0472">Membrane</keyword>
<evidence type="ECO:0000313" key="3">
    <source>
        <dbReference type="EMBL" id="EJB34500.1"/>
    </source>
</evidence>
<dbReference type="EMBL" id="AKNX01000002">
    <property type="protein sequence ID" value="EJB34500.1"/>
    <property type="molecule type" value="Genomic_DNA"/>
</dbReference>
<feature type="domain" description="Apea-like HEPN" evidence="2">
    <location>
        <begin position="192"/>
        <end position="259"/>
    </location>
</feature>
<protein>
    <recommendedName>
        <fullName evidence="2">Apea-like HEPN domain-containing protein</fullName>
    </recommendedName>
</protein>
<evidence type="ECO:0000259" key="2">
    <source>
        <dbReference type="Pfam" id="PF18739"/>
    </source>
</evidence>